<sequence length="190" mass="22142">MTIIIIRYRYPEDLEFSEESEEVEDDQALLRNLRRTRICMVWAHKSSSDWWEQIVPMTWNSQQWLEMFRMKREMFYHIVLMLEPHIMRQDTNVHQAIPPDKRIATAIIKLASPSSFCYIVNQSGMAACTVGLATHEGERVGGDQLHRPKPHGPREDGSSCWISCVKNPSRVKVNSWAVNSVYKVSFRFGD</sequence>
<protein>
    <submittedName>
        <fullName evidence="1">Uncharacterized protein</fullName>
    </submittedName>
</protein>
<comment type="caution">
    <text evidence="1">The sequence shown here is derived from an EMBL/GenBank/DDBJ whole genome shotgun (WGS) entry which is preliminary data.</text>
</comment>
<name>A0A151NJJ0_ALLMI</name>
<proteinExistence type="predicted"/>
<dbReference type="Proteomes" id="UP000050525">
    <property type="component" value="Unassembled WGS sequence"/>
</dbReference>
<evidence type="ECO:0000313" key="1">
    <source>
        <dbReference type="EMBL" id="KYO36964.1"/>
    </source>
</evidence>
<evidence type="ECO:0000313" key="2">
    <source>
        <dbReference type="Proteomes" id="UP000050525"/>
    </source>
</evidence>
<gene>
    <name evidence="1" type="ORF">Y1Q_0000845</name>
</gene>
<reference evidence="1 2" key="1">
    <citation type="journal article" date="2012" name="Genome Biol.">
        <title>Sequencing three crocodilian genomes to illuminate the evolution of archosaurs and amniotes.</title>
        <authorList>
            <person name="St John J.A."/>
            <person name="Braun E.L."/>
            <person name="Isberg S.R."/>
            <person name="Miles L.G."/>
            <person name="Chong A.Y."/>
            <person name="Gongora J."/>
            <person name="Dalzell P."/>
            <person name="Moran C."/>
            <person name="Bed'hom B."/>
            <person name="Abzhanov A."/>
            <person name="Burgess S.C."/>
            <person name="Cooksey A.M."/>
            <person name="Castoe T.A."/>
            <person name="Crawford N.G."/>
            <person name="Densmore L.D."/>
            <person name="Drew J.C."/>
            <person name="Edwards S.V."/>
            <person name="Faircloth B.C."/>
            <person name="Fujita M.K."/>
            <person name="Greenwold M.J."/>
            <person name="Hoffmann F.G."/>
            <person name="Howard J.M."/>
            <person name="Iguchi T."/>
            <person name="Janes D.E."/>
            <person name="Khan S.Y."/>
            <person name="Kohno S."/>
            <person name="de Koning A.J."/>
            <person name="Lance S.L."/>
            <person name="McCarthy F.M."/>
            <person name="McCormack J.E."/>
            <person name="Merchant M.E."/>
            <person name="Peterson D.G."/>
            <person name="Pollock D.D."/>
            <person name="Pourmand N."/>
            <person name="Raney B.J."/>
            <person name="Roessler K.A."/>
            <person name="Sanford J.R."/>
            <person name="Sawyer R.H."/>
            <person name="Schmidt C.J."/>
            <person name="Triplett E.W."/>
            <person name="Tuberville T.D."/>
            <person name="Venegas-Anaya M."/>
            <person name="Howard J.T."/>
            <person name="Jarvis E.D."/>
            <person name="Guillette L.J.Jr."/>
            <person name="Glenn T.C."/>
            <person name="Green R.E."/>
            <person name="Ray D.A."/>
        </authorList>
    </citation>
    <scope>NUCLEOTIDE SEQUENCE [LARGE SCALE GENOMIC DNA]</scope>
    <source>
        <strain evidence="1">KSC_2009_1</strain>
    </source>
</reference>
<accession>A0A151NJJ0</accession>
<keyword evidence="2" id="KW-1185">Reference proteome</keyword>
<dbReference type="EMBL" id="AKHW03002899">
    <property type="protein sequence ID" value="KYO36964.1"/>
    <property type="molecule type" value="Genomic_DNA"/>
</dbReference>
<dbReference type="AlphaFoldDB" id="A0A151NJJ0"/>
<dbReference type="STRING" id="8496.A0A151NJJ0"/>
<organism evidence="1 2">
    <name type="scientific">Alligator mississippiensis</name>
    <name type="common">American alligator</name>
    <dbReference type="NCBI Taxonomy" id="8496"/>
    <lineage>
        <taxon>Eukaryota</taxon>
        <taxon>Metazoa</taxon>
        <taxon>Chordata</taxon>
        <taxon>Craniata</taxon>
        <taxon>Vertebrata</taxon>
        <taxon>Euteleostomi</taxon>
        <taxon>Archelosauria</taxon>
        <taxon>Archosauria</taxon>
        <taxon>Crocodylia</taxon>
        <taxon>Alligatoridae</taxon>
        <taxon>Alligatorinae</taxon>
        <taxon>Alligator</taxon>
    </lineage>
</organism>